<feature type="compositionally biased region" description="Basic and acidic residues" evidence="1">
    <location>
        <begin position="558"/>
        <end position="567"/>
    </location>
</feature>
<reference evidence="2 3" key="1">
    <citation type="submission" date="2023-03" db="EMBL/GenBank/DDBJ databases">
        <title>High-quality genome of Scylla paramamosain provides insights in environmental adaptation.</title>
        <authorList>
            <person name="Zhang L."/>
        </authorList>
    </citation>
    <scope>NUCLEOTIDE SEQUENCE [LARGE SCALE GENOMIC DNA]</scope>
    <source>
        <strain evidence="2">LZ_2023a</strain>
        <tissue evidence="2">Muscle</tissue>
    </source>
</reference>
<protein>
    <submittedName>
        <fullName evidence="2">Uncharacterized protein</fullName>
    </submittedName>
</protein>
<evidence type="ECO:0000256" key="1">
    <source>
        <dbReference type="SAM" id="MobiDB-lite"/>
    </source>
</evidence>
<dbReference type="EMBL" id="JARAKH010000044">
    <property type="protein sequence ID" value="KAK8378913.1"/>
    <property type="molecule type" value="Genomic_DNA"/>
</dbReference>
<evidence type="ECO:0000313" key="2">
    <source>
        <dbReference type="EMBL" id="KAK8378913.1"/>
    </source>
</evidence>
<feature type="region of interest" description="Disordered" evidence="1">
    <location>
        <begin position="133"/>
        <end position="152"/>
    </location>
</feature>
<feature type="compositionally biased region" description="Polar residues" evidence="1">
    <location>
        <begin position="580"/>
        <end position="589"/>
    </location>
</feature>
<feature type="region of interest" description="Disordered" evidence="1">
    <location>
        <begin position="553"/>
        <end position="607"/>
    </location>
</feature>
<proteinExistence type="predicted"/>
<accession>A0AAW0SU92</accession>
<keyword evidence="3" id="KW-1185">Reference proteome</keyword>
<sequence>MIEEEKEEEEEWKSVAGLLHRHHPYSLAPLKPLHLPEGEAWLWQRDKHTTSHGAAPPGGAQLPAPEGGTLVLGGHSTVRTSLRAVPHAAPEGTRGALHPLPHPLPSPPLPCPAAKSIHHALLRQDEAFLDSLQQPPPPYPPQASSCGSRPLRGVARSTAPLRRPLHPAPHGMNIASHPSSPAPLCPSFGEGIPLWCAAVGCEGPAGALPPTCPLPRPAPGVHSAAWGPLSQSKASRPPPPPLDQPTTRPYMTQCYTPHAINYPRNTPMPCHTDCTQHLHCTTAKHYCNSSTCTSHSQHNKPTATQQHTGAQVECTGVCSGPGVALFVVPEFPRFERGARVRLVEVRYFVRHTEGPGSRGLCRVPGAACWAKADWPVLSAESPSRPSPPPARHLYAKYKCSRNAAAATAATAVVWVAESEQKCSSCVTLNEGHSGQPAADAADVAAAAGWDGTRGPRRGGWRERGPGPCRAWRGRCLGHLVWQTGPGTDSLHHGVLRHSLSRPDLTNAPASGGSGGRMRRGAARRRPQLSLVNFSGHYIAPACGRTLSVGGQAAAPAHCQREERERRPHSLPLPHPHSRTHSNTSRSYLLSHQVPRGSLTRGHEAVKN</sequence>
<name>A0AAW0SU92_SCYPA</name>
<comment type="caution">
    <text evidence="2">The sequence shown here is derived from an EMBL/GenBank/DDBJ whole genome shotgun (WGS) entry which is preliminary data.</text>
</comment>
<dbReference type="Proteomes" id="UP001487740">
    <property type="component" value="Unassembled WGS sequence"/>
</dbReference>
<evidence type="ECO:0000313" key="3">
    <source>
        <dbReference type="Proteomes" id="UP001487740"/>
    </source>
</evidence>
<feature type="region of interest" description="Disordered" evidence="1">
    <location>
        <begin position="220"/>
        <end position="244"/>
    </location>
</feature>
<gene>
    <name evidence="2" type="ORF">O3P69_009564</name>
</gene>
<organism evidence="2 3">
    <name type="scientific">Scylla paramamosain</name>
    <name type="common">Mud crab</name>
    <dbReference type="NCBI Taxonomy" id="85552"/>
    <lineage>
        <taxon>Eukaryota</taxon>
        <taxon>Metazoa</taxon>
        <taxon>Ecdysozoa</taxon>
        <taxon>Arthropoda</taxon>
        <taxon>Crustacea</taxon>
        <taxon>Multicrustacea</taxon>
        <taxon>Malacostraca</taxon>
        <taxon>Eumalacostraca</taxon>
        <taxon>Eucarida</taxon>
        <taxon>Decapoda</taxon>
        <taxon>Pleocyemata</taxon>
        <taxon>Brachyura</taxon>
        <taxon>Eubrachyura</taxon>
        <taxon>Portunoidea</taxon>
        <taxon>Portunidae</taxon>
        <taxon>Portuninae</taxon>
        <taxon>Scylla</taxon>
    </lineage>
</organism>
<dbReference type="AlphaFoldDB" id="A0AAW0SU92"/>